<sequence length="78" mass="8745">MLFFNTKGLFSRPILKYGFLVLTAFILCVTLAQLPSWGDTNIPLSGKEVLVRQFLSHASELAIRYQQNQTISSVSIPD</sequence>
<keyword evidence="2" id="KW-1185">Reference proteome</keyword>
<proteinExistence type="predicted"/>
<dbReference type="AlphaFoldDB" id="A0A7Z9C2Z7"/>
<evidence type="ECO:0000313" key="2">
    <source>
        <dbReference type="Proteomes" id="UP000184550"/>
    </source>
</evidence>
<protein>
    <submittedName>
        <fullName evidence="1">Uncharacterized protein</fullName>
    </submittedName>
</protein>
<dbReference type="Proteomes" id="UP000184550">
    <property type="component" value="Unassembled WGS sequence"/>
</dbReference>
<name>A0A7Z9C2Z7_9CYAN</name>
<evidence type="ECO:0000313" key="1">
    <source>
        <dbReference type="EMBL" id="VXD24729.1"/>
    </source>
</evidence>
<comment type="caution">
    <text evidence="1">The sequence shown here is derived from an EMBL/GenBank/DDBJ whole genome shotgun (WGS) entry which is preliminary data.</text>
</comment>
<reference evidence="1" key="1">
    <citation type="submission" date="2019-10" db="EMBL/GenBank/DDBJ databases">
        <authorList>
            <consortium name="Genoscope - CEA"/>
            <person name="William W."/>
        </authorList>
    </citation>
    <scope>NUCLEOTIDE SEQUENCE [LARGE SCALE GENOMIC DNA]</scope>
    <source>
        <strain evidence="1">BBR_PRJEB10992</strain>
    </source>
</reference>
<gene>
    <name evidence="1" type="ORF">PL8927_830106</name>
</gene>
<accession>A0A7Z9C2Z7</accession>
<organism evidence="1 2">
    <name type="scientific">Planktothrix serta PCC 8927</name>
    <dbReference type="NCBI Taxonomy" id="671068"/>
    <lineage>
        <taxon>Bacteria</taxon>
        <taxon>Bacillati</taxon>
        <taxon>Cyanobacteriota</taxon>
        <taxon>Cyanophyceae</taxon>
        <taxon>Oscillatoriophycideae</taxon>
        <taxon>Oscillatoriales</taxon>
        <taxon>Microcoleaceae</taxon>
        <taxon>Planktothrix</taxon>
    </lineage>
</organism>
<dbReference type="EMBL" id="CZCU02000161">
    <property type="protein sequence ID" value="VXD24729.1"/>
    <property type="molecule type" value="Genomic_DNA"/>
</dbReference>